<dbReference type="InterPro" id="IPR036388">
    <property type="entry name" value="WH-like_DNA-bd_sf"/>
</dbReference>
<reference evidence="4" key="2">
    <citation type="submission" date="2014-05" db="EMBL/GenBank/DDBJ databases">
        <title>Draft genome sequence of Virgibacillus massiliensis Vm-5.</title>
        <authorList>
            <person name="Khelaifia S."/>
            <person name="Croce O."/>
            <person name="Lagier J.C."/>
            <person name="Raoult D."/>
        </authorList>
    </citation>
    <scope>NUCLEOTIDE SEQUENCE [LARGE SCALE GENOMIC DNA]</scope>
    <source>
        <strain evidence="4">Vm-5</strain>
    </source>
</reference>
<dbReference type="Pfam" id="PF13280">
    <property type="entry name" value="WYL"/>
    <property type="match status" value="1"/>
</dbReference>
<accession>A0A024QAC8</accession>
<name>A0A024QAC8_9BACI</name>
<protein>
    <submittedName>
        <fullName evidence="3">HTH domain protein</fullName>
    </submittedName>
</protein>
<feature type="domain" description="Helix-turn-helix type 11" evidence="1">
    <location>
        <begin position="8"/>
        <end position="61"/>
    </location>
</feature>
<dbReference type="PROSITE" id="PS52050">
    <property type="entry name" value="WYL"/>
    <property type="match status" value="1"/>
</dbReference>
<feature type="domain" description="WYL" evidence="2">
    <location>
        <begin position="140"/>
        <end position="205"/>
    </location>
</feature>
<dbReference type="eggNOG" id="COG2378">
    <property type="taxonomic scope" value="Bacteria"/>
</dbReference>
<evidence type="ECO:0000313" key="3">
    <source>
        <dbReference type="EMBL" id="CDQ39175.1"/>
    </source>
</evidence>
<dbReference type="EMBL" id="CCDP010000001">
    <property type="protein sequence ID" value="CDQ39175.1"/>
    <property type="molecule type" value="Genomic_DNA"/>
</dbReference>
<dbReference type="Proteomes" id="UP000028875">
    <property type="component" value="Unassembled WGS sequence"/>
</dbReference>
<dbReference type="Pfam" id="PF08279">
    <property type="entry name" value="HTH_11"/>
    <property type="match status" value="1"/>
</dbReference>
<dbReference type="SUPFAM" id="SSF46785">
    <property type="entry name" value="Winged helix' DNA-binding domain"/>
    <property type="match status" value="1"/>
</dbReference>
<dbReference type="PANTHER" id="PTHR34580:SF3">
    <property type="entry name" value="PROTEIN PAFB"/>
    <property type="match status" value="1"/>
</dbReference>
<dbReference type="STRING" id="1462526.BN990_01460"/>
<sequence length="259" mass="29807">MSKADKMLAILWLLKTKKQMTAKQLANELEIHIRSVYRYIDSLCASGVPIIADSGHNGGYRLLYDLTKAPLFFGMDEQKALVHASKFAEEAGYPFGDALNRAVSKLKRYTNPNQSEEIDRHEKGIDVISPKPDSSLNSFLQELEISVADGKMLTIVYQKGYQASLQERRVDPYGLTYWKGKWYVIAYCHLRRNIRSFRVDRIQSLSITDIIFKKPESFSTRQFFLQNLLPDRENQNQLLTVSIQGTPHAINDLCNHWLF</sequence>
<proteinExistence type="predicted"/>
<dbReference type="InterPro" id="IPR026881">
    <property type="entry name" value="WYL_dom"/>
</dbReference>
<dbReference type="InterPro" id="IPR036390">
    <property type="entry name" value="WH_DNA-bd_sf"/>
</dbReference>
<keyword evidence="4" id="KW-1185">Reference proteome</keyword>
<gene>
    <name evidence="3" type="ORF">BN990_01460</name>
</gene>
<reference evidence="3 4" key="1">
    <citation type="submission" date="2014-03" db="EMBL/GenBank/DDBJ databases">
        <authorList>
            <person name="Urmite Genomes U."/>
        </authorList>
    </citation>
    <scope>NUCLEOTIDE SEQUENCE [LARGE SCALE GENOMIC DNA]</scope>
    <source>
        <strain evidence="3 4">Vm-5</strain>
    </source>
</reference>
<comment type="caution">
    <text evidence="3">The sequence shown here is derived from an EMBL/GenBank/DDBJ whole genome shotgun (WGS) entry which is preliminary data.</text>
</comment>
<dbReference type="InterPro" id="IPR013196">
    <property type="entry name" value="HTH_11"/>
</dbReference>
<dbReference type="PANTHER" id="PTHR34580">
    <property type="match status" value="1"/>
</dbReference>
<organism evidence="3 4">
    <name type="scientific">Virgibacillus massiliensis</name>
    <dbReference type="NCBI Taxonomy" id="1462526"/>
    <lineage>
        <taxon>Bacteria</taxon>
        <taxon>Bacillati</taxon>
        <taxon>Bacillota</taxon>
        <taxon>Bacilli</taxon>
        <taxon>Bacillales</taxon>
        <taxon>Bacillaceae</taxon>
        <taxon>Virgibacillus</taxon>
    </lineage>
</organism>
<evidence type="ECO:0000259" key="2">
    <source>
        <dbReference type="Pfam" id="PF13280"/>
    </source>
</evidence>
<dbReference type="InterPro" id="IPR051534">
    <property type="entry name" value="CBASS_pafABC_assoc_protein"/>
</dbReference>
<dbReference type="AlphaFoldDB" id="A0A024QAC8"/>
<dbReference type="Gene3D" id="1.10.10.10">
    <property type="entry name" value="Winged helix-like DNA-binding domain superfamily/Winged helix DNA-binding domain"/>
    <property type="match status" value="1"/>
</dbReference>
<evidence type="ECO:0000313" key="4">
    <source>
        <dbReference type="Proteomes" id="UP000028875"/>
    </source>
</evidence>
<evidence type="ECO:0000259" key="1">
    <source>
        <dbReference type="Pfam" id="PF08279"/>
    </source>
</evidence>